<accession>A0A9P5N5J5</accession>
<evidence type="ECO:0008006" key="4">
    <source>
        <dbReference type="Google" id="ProtNLM"/>
    </source>
</evidence>
<dbReference type="Gene3D" id="1.20.1280.50">
    <property type="match status" value="1"/>
</dbReference>
<sequence>MPISILPPEVLALVFHFLVLEELHCSRQGSREQDYQVLVRDLWDSREQDLGWIRVTHVCRFWRQVALDDSSLWSTISGNPTSTELISEMLARARDALLDIDIDAGAQSRKVLLMFPPHLHHTRKLRLYDQFMIHPDILRSIYSREAPALEHFELEGSAAFPINLGGTTFFKGRVPRLRTLFLSHVPIPWSLIPRGQLTQLKIVLFNEVSITGFRLAVESGDFNQLIDLLVNCPGLETLVLEHCLPSQLAQFSHAQTIHLPRLSRLCLGGSSSRITNLMKMLKLPSSTTLHLRCISENTLAHSDRLLLPVVSAKLQSPASVEFQKLSATFSHSLSTDVSLKVTASTILPSSRSPQPQDFGGDMDGDAEFVLSFNGLRLGNHSDLLEEVCKMLPISNLEFLSIFSAYTGDPINWVELFKRCTKITAIQAIGGGTSSFVRALTTPEATNTKPNKKGKQKRRDDRDSTLAQPGRSTSLAADGPIFPKLTFLSLKRQDFAEGQHPLGNLFDVVERGLRQRRVAYKAPLEMLHIDRCFISAQRAEALQKLVQKFHWDQDVGFDEFDDFDYPPDFDHYGLDSD</sequence>
<evidence type="ECO:0000313" key="2">
    <source>
        <dbReference type="EMBL" id="KAF8486849.1"/>
    </source>
</evidence>
<dbReference type="Proteomes" id="UP000759537">
    <property type="component" value="Unassembled WGS sequence"/>
</dbReference>
<reference evidence="2" key="2">
    <citation type="journal article" date="2020" name="Nat. Commun.">
        <title>Large-scale genome sequencing of mycorrhizal fungi provides insights into the early evolution of symbiotic traits.</title>
        <authorList>
            <person name="Miyauchi S."/>
            <person name="Kiss E."/>
            <person name="Kuo A."/>
            <person name="Drula E."/>
            <person name="Kohler A."/>
            <person name="Sanchez-Garcia M."/>
            <person name="Morin E."/>
            <person name="Andreopoulos B."/>
            <person name="Barry K.W."/>
            <person name="Bonito G."/>
            <person name="Buee M."/>
            <person name="Carver A."/>
            <person name="Chen C."/>
            <person name="Cichocki N."/>
            <person name="Clum A."/>
            <person name="Culley D."/>
            <person name="Crous P.W."/>
            <person name="Fauchery L."/>
            <person name="Girlanda M."/>
            <person name="Hayes R.D."/>
            <person name="Keri Z."/>
            <person name="LaButti K."/>
            <person name="Lipzen A."/>
            <person name="Lombard V."/>
            <person name="Magnuson J."/>
            <person name="Maillard F."/>
            <person name="Murat C."/>
            <person name="Nolan M."/>
            <person name="Ohm R.A."/>
            <person name="Pangilinan J."/>
            <person name="Pereira M.F."/>
            <person name="Perotto S."/>
            <person name="Peter M."/>
            <person name="Pfister S."/>
            <person name="Riley R."/>
            <person name="Sitrit Y."/>
            <person name="Stielow J.B."/>
            <person name="Szollosi G."/>
            <person name="Zifcakova L."/>
            <person name="Stursova M."/>
            <person name="Spatafora J.W."/>
            <person name="Tedersoo L."/>
            <person name="Vaario L.M."/>
            <person name="Yamada A."/>
            <person name="Yan M."/>
            <person name="Wang P."/>
            <person name="Xu J."/>
            <person name="Bruns T."/>
            <person name="Baldrian P."/>
            <person name="Vilgalys R."/>
            <person name="Dunand C."/>
            <person name="Henrissat B."/>
            <person name="Grigoriev I.V."/>
            <person name="Hibbett D."/>
            <person name="Nagy L.G."/>
            <person name="Martin F.M."/>
        </authorList>
    </citation>
    <scope>NUCLEOTIDE SEQUENCE</scope>
    <source>
        <strain evidence="2">Prilba</strain>
    </source>
</reference>
<keyword evidence="3" id="KW-1185">Reference proteome</keyword>
<reference evidence="2" key="1">
    <citation type="submission" date="2019-10" db="EMBL/GenBank/DDBJ databases">
        <authorList>
            <consortium name="DOE Joint Genome Institute"/>
            <person name="Kuo A."/>
            <person name="Miyauchi S."/>
            <person name="Kiss E."/>
            <person name="Drula E."/>
            <person name="Kohler A."/>
            <person name="Sanchez-Garcia M."/>
            <person name="Andreopoulos B."/>
            <person name="Barry K.W."/>
            <person name="Bonito G."/>
            <person name="Buee M."/>
            <person name="Carver A."/>
            <person name="Chen C."/>
            <person name="Cichocki N."/>
            <person name="Clum A."/>
            <person name="Culley D."/>
            <person name="Crous P.W."/>
            <person name="Fauchery L."/>
            <person name="Girlanda M."/>
            <person name="Hayes R."/>
            <person name="Keri Z."/>
            <person name="LaButti K."/>
            <person name="Lipzen A."/>
            <person name="Lombard V."/>
            <person name="Magnuson J."/>
            <person name="Maillard F."/>
            <person name="Morin E."/>
            <person name="Murat C."/>
            <person name="Nolan M."/>
            <person name="Ohm R."/>
            <person name="Pangilinan J."/>
            <person name="Pereira M."/>
            <person name="Perotto S."/>
            <person name="Peter M."/>
            <person name="Riley R."/>
            <person name="Sitrit Y."/>
            <person name="Stielow B."/>
            <person name="Szollosi G."/>
            <person name="Zifcakova L."/>
            <person name="Stursova M."/>
            <person name="Spatafora J.W."/>
            <person name="Tedersoo L."/>
            <person name="Vaario L.-M."/>
            <person name="Yamada A."/>
            <person name="Yan M."/>
            <person name="Wang P."/>
            <person name="Xu J."/>
            <person name="Bruns T."/>
            <person name="Baldrian P."/>
            <person name="Vilgalys R."/>
            <person name="Henrissat B."/>
            <person name="Grigoriev I.V."/>
            <person name="Hibbett D."/>
            <person name="Nagy L.G."/>
            <person name="Martin F.M."/>
        </authorList>
    </citation>
    <scope>NUCLEOTIDE SEQUENCE</scope>
    <source>
        <strain evidence="2">Prilba</strain>
    </source>
</reference>
<feature type="compositionally biased region" description="Polar residues" evidence="1">
    <location>
        <begin position="464"/>
        <end position="474"/>
    </location>
</feature>
<dbReference type="InterPro" id="IPR032675">
    <property type="entry name" value="LRR_dom_sf"/>
</dbReference>
<name>A0A9P5N5J5_9AGAM</name>
<dbReference type="AlphaFoldDB" id="A0A9P5N5J5"/>
<dbReference type="OrthoDB" id="2884925at2759"/>
<feature type="region of interest" description="Disordered" evidence="1">
    <location>
        <begin position="441"/>
        <end position="476"/>
    </location>
</feature>
<gene>
    <name evidence="2" type="ORF">DFH94DRAFT_3786</name>
</gene>
<evidence type="ECO:0000256" key="1">
    <source>
        <dbReference type="SAM" id="MobiDB-lite"/>
    </source>
</evidence>
<protein>
    <recommendedName>
        <fullName evidence="4">F-box domain-containing protein</fullName>
    </recommendedName>
</protein>
<organism evidence="2 3">
    <name type="scientific">Russula ochroleuca</name>
    <dbReference type="NCBI Taxonomy" id="152965"/>
    <lineage>
        <taxon>Eukaryota</taxon>
        <taxon>Fungi</taxon>
        <taxon>Dikarya</taxon>
        <taxon>Basidiomycota</taxon>
        <taxon>Agaricomycotina</taxon>
        <taxon>Agaricomycetes</taxon>
        <taxon>Russulales</taxon>
        <taxon>Russulaceae</taxon>
        <taxon>Russula</taxon>
    </lineage>
</organism>
<comment type="caution">
    <text evidence="2">The sequence shown here is derived from an EMBL/GenBank/DDBJ whole genome shotgun (WGS) entry which is preliminary data.</text>
</comment>
<proteinExistence type="predicted"/>
<evidence type="ECO:0000313" key="3">
    <source>
        <dbReference type="Proteomes" id="UP000759537"/>
    </source>
</evidence>
<dbReference type="SUPFAM" id="SSF52047">
    <property type="entry name" value="RNI-like"/>
    <property type="match status" value="1"/>
</dbReference>
<dbReference type="Gene3D" id="3.80.10.10">
    <property type="entry name" value="Ribonuclease Inhibitor"/>
    <property type="match status" value="1"/>
</dbReference>
<dbReference type="EMBL" id="WHVB01000001">
    <property type="protein sequence ID" value="KAF8486849.1"/>
    <property type="molecule type" value="Genomic_DNA"/>
</dbReference>